<dbReference type="Proteomes" id="UP001596023">
    <property type="component" value="Unassembled WGS sequence"/>
</dbReference>
<feature type="chain" id="PRO_5046910488" evidence="6">
    <location>
        <begin position="20"/>
        <end position="687"/>
    </location>
</feature>
<reference evidence="10" key="1">
    <citation type="journal article" date="2019" name="Int. J. Syst. Evol. Microbiol.">
        <title>The Global Catalogue of Microorganisms (GCM) 10K type strain sequencing project: providing services to taxonomists for standard genome sequencing and annotation.</title>
        <authorList>
            <consortium name="The Broad Institute Genomics Platform"/>
            <consortium name="The Broad Institute Genome Sequencing Center for Infectious Disease"/>
            <person name="Wu L."/>
            <person name="Ma J."/>
        </authorList>
    </citation>
    <scope>NUCLEOTIDE SEQUENCE [LARGE SCALE GENOMIC DNA]</scope>
    <source>
        <strain evidence="10">CCUG 66188</strain>
    </source>
</reference>
<dbReference type="InterPro" id="IPR033985">
    <property type="entry name" value="SusD-like_N"/>
</dbReference>
<dbReference type="Gene3D" id="1.25.40.390">
    <property type="match status" value="1"/>
</dbReference>
<comment type="similarity">
    <text evidence="2">Belongs to the SusD family.</text>
</comment>
<gene>
    <name evidence="9" type="ORF">ACFO6W_02870</name>
</gene>
<dbReference type="SUPFAM" id="SSF48452">
    <property type="entry name" value="TPR-like"/>
    <property type="match status" value="1"/>
</dbReference>
<sequence>MKKNRLIYLLILSTFLLNACTDDFLDTKSPSIQSSQNVFENEGMVRSAIMGVYSQLSTTLVYGQKMSVNWQGVSDIELASGYPSQTNTDKTSDTGAANYWCDWYNQTVRWNEIFKLTELASAAVDGIRNSEMLKSNPDKMKPYLGEALVLRSLGYFELVRRWGDIPYKDGMSSSDLSNVYLGKSDRDSVYTAIIKNMQEAIEYLPWLGENADFNCERVTKGFAKGLLARIALFAGGWSLRDGNNFSDANVEHYPNTENNPGMAEVNGYYIGRPKNWRDFYEIAEQQCAEMIGSAENPHRLDPDYGNIWKTVCGLGYNSSNENLFEVANGVGYSGDIGTLMGRGIDGGLGYGSRGFGGTYVSTNAYYFYSFNPDDLRRDYACYWPNYGKTNNVNMESMKNDIMSVRLGKWDFFWTSNAYKSIALTATARVPTGINWIIMRYPDVYLMFAEARNALSDPESVNPVAGMSARQALVKVRERAFGTGSASAANINPDFFQAIVNERAWEFGGEGIRKLDLVRWGLLDQKIEEMKEAMLLLMDGGHPVKIFDKVYQPSDFPQNLYFRYDSNNEFIDLSSVNFYRNLAANPNESLYTTVKWFPANYWNLTEGSETTLVNNSVKVLICASGLRSSYNYSTLFSKLKYGAKISEAYANYNTGNKTCNYRHLYAIYYEDIYESNGYLSNSYGFDYE</sequence>
<evidence type="ECO:0000256" key="2">
    <source>
        <dbReference type="ARBA" id="ARBA00006275"/>
    </source>
</evidence>
<keyword evidence="5" id="KW-0998">Cell outer membrane</keyword>
<feature type="domain" description="RagB/SusD" evidence="7">
    <location>
        <begin position="424"/>
        <end position="532"/>
    </location>
</feature>
<dbReference type="EMBL" id="JBHSGN010000016">
    <property type="protein sequence ID" value="MFC4672629.1"/>
    <property type="molecule type" value="Genomic_DNA"/>
</dbReference>
<evidence type="ECO:0000259" key="8">
    <source>
        <dbReference type="Pfam" id="PF14322"/>
    </source>
</evidence>
<feature type="domain" description="SusD-like N-terminal" evidence="8">
    <location>
        <begin position="23"/>
        <end position="232"/>
    </location>
</feature>
<comment type="caution">
    <text evidence="9">The sequence shown here is derived from an EMBL/GenBank/DDBJ whole genome shotgun (WGS) entry which is preliminary data.</text>
</comment>
<name>A0ABV9KS13_9BACT</name>
<dbReference type="RefSeq" id="WP_379993818.1">
    <property type="nucleotide sequence ID" value="NZ_JBHSGN010000016.1"/>
</dbReference>
<comment type="subcellular location">
    <subcellularLocation>
        <location evidence="1">Cell outer membrane</location>
    </subcellularLocation>
</comment>
<dbReference type="Pfam" id="PF14322">
    <property type="entry name" value="SusD-like_3"/>
    <property type="match status" value="1"/>
</dbReference>
<organism evidence="9 10">
    <name type="scientific">Dysgonomonas termitidis</name>
    <dbReference type="NCBI Taxonomy" id="1516126"/>
    <lineage>
        <taxon>Bacteria</taxon>
        <taxon>Pseudomonadati</taxon>
        <taxon>Bacteroidota</taxon>
        <taxon>Bacteroidia</taxon>
        <taxon>Bacteroidales</taxon>
        <taxon>Dysgonomonadaceae</taxon>
        <taxon>Dysgonomonas</taxon>
    </lineage>
</organism>
<evidence type="ECO:0000259" key="7">
    <source>
        <dbReference type="Pfam" id="PF07980"/>
    </source>
</evidence>
<evidence type="ECO:0000313" key="10">
    <source>
        <dbReference type="Proteomes" id="UP001596023"/>
    </source>
</evidence>
<proteinExistence type="inferred from homology"/>
<keyword evidence="10" id="KW-1185">Reference proteome</keyword>
<evidence type="ECO:0000256" key="6">
    <source>
        <dbReference type="SAM" id="SignalP"/>
    </source>
</evidence>
<evidence type="ECO:0000256" key="3">
    <source>
        <dbReference type="ARBA" id="ARBA00022729"/>
    </source>
</evidence>
<accession>A0ABV9KS13</accession>
<evidence type="ECO:0000313" key="9">
    <source>
        <dbReference type="EMBL" id="MFC4672629.1"/>
    </source>
</evidence>
<keyword evidence="3 6" id="KW-0732">Signal</keyword>
<dbReference type="InterPro" id="IPR012944">
    <property type="entry name" value="SusD_RagB_dom"/>
</dbReference>
<evidence type="ECO:0000256" key="5">
    <source>
        <dbReference type="ARBA" id="ARBA00023237"/>
    </source>
</evidence>
<dbReference type="InterPro" id="IPR011990">
    <property type="entry name" value="TPR-like_helical_dom_sf"/>
</dbReference>
<dbReference type="Pfam" id="PF07980">
    <property type="entry name" value="SusD_RagB"/>
    <property type="match status" value="1"/>
</dbReference>
<keyword evidence="4" id="KW-0472">Membrane</keyword>
<feature type="signal peptide" evidence="6">
    <location>
        <begin position="1"/>
        <end position="19"/>
    </location>
</feature>
<evidence type="ECO:0000256" key="4">
    <source>
        <dbReference type="ARBA" id="ARBA00023136"/>
    </source>
</evidence>
<protein>
    <submittedName>
        <fullName evidence="9">RagB/SusD family nutrient uptake outer membrane protein</fullName>
    </submittedName>
</protein>
<evidence type="ECO:0000256" key="1">
    <source>
        <dbReference type="ARBA" id="ARBA00004442"/>
    </source>
</evidence>